<comment type="caution">
    <text evidence="4">The sequence shown here is derived from an EMBL/GenBank/DDBJ whole genome shotgun (WGS) entry which is preliminary data.</text>
</comment>
<evidence type="ECO:0000256" key="2">
    <source>
        <dbReference type="ARBA" id="ARBA00022801"/>
    </source>
</evidence>
<dbReference type="Pfam" id="PF00326">
    <property type="entry name" value="Peptidase_S9"/>
    <property type="match status" value="1"/>
</dbReference>
<sequence length="338" mass="38078">MISAPRRYLARWAVGVLVLAVGAVLLVPAVSSGRTDARYAVGAADDNTTPFNLVSMPALIAHRYRGHGFRLEHLQAQNRYMRRWEISYRGDGLRLTGTLSVPRTHRAHPLVVDTHGWIRPMIYRTGAGLQREEARLTRLGFAVLHPDYRNYGDSAYASTKPAHQPLGYPADVLNAIVALKRARLRGIDLHRMALFGRSMGGGVALQVAEARPTWFKALVMYSAVSSSATENWSRWVRSDRTLRQRVARAYGTPTSNPTFWAEASSRNYVSRLGRMPVILNHGTADHMCPEYWSLETYGALRKAGVPARLYTYKGEHHRFTADWPEFMHRVDGFLLQHA</sequence>
<organism evidence="4 5">
    <name type="scientific">Nocardioides mangrovicus</name>
    <dbReference type="NCBI Taxonomy" id="2478913"/>
    <lineage>
        <taxon>Bacteria</taxon>
        <taxon>Bacillati</taxon>
        <taxon>Actinomycetota</taxon>
        <taxon>Actinomycetes</taxon>
        <taxon>Propionibacteriales</taxon>
        <taxon>Nocardioidaceae</taxon>
        <taxon>Nocardioides</taxon>
    </lineage>
</organism>
<evidence type="ECO:0000313" key="4">
    <source>
        <dbReference type="EMBL" id="RLV49019.1"/>
    </source>
</evidence>
<dbReference type="Proteomes" id="UP000281708">
    <property type="component" value="Unassembled WGS sequence"/>
</dbReference>
<evidence type="ECO:0000259" key="3">
    <source>
        <dbReference type="Pfam" id="PF00326"/>
    </source>
</evidence>
<dbReference type="InterPro" id="IPR050261">
    <property type="entry name" value="FrsA_esterase"/>
</dbReference>
<dbReference type="InterPro" id="IPR029058">
    <property type="entry name" value="AB_hydrolase_fold"/>
</dbReference>
<keyword evidence="5" id="KW-1185">Reference proteome</keyword>
<dbReference type="GO" id="GO:0008236">
    <property type="term" value="F:serine-type peptidase activity"/>
    <property type="evidence" value="ECO:0007669"/>
    <property type="project" value="InterPro"/>
</dbReference>
<dbReference type="EMBL" id="RDBE01000007">
    <property type="protein sequence ID" value="RLV49019.1"/>
    <property type="molecule type" value="Genomic_DNA"/>
</dbReference>
<dbReference type="PANTHER" id="PTHR22946">
    <property type="entry name" value="DIENELACTONE HYDROLASE DOMAIN-CONTAINING PROTEIN-RELATED"/>
    <property type="match status" value="1"/>
</dbReference>
<evidence type="ECO:0000256" key="1">
    <source>
        <dbReference type="ARBA" id="ARBA00008645"/>
    </source>
</evidence>
<comment type="similarity">
    <text evidence="1">Belongs to the AB hydrolase superfamily.</text>
</comment>
<dbReference type="SUPFAM" id="SSF53474">
    <property type="entry name" value="alpha/beta-Hydrolases"/>
    <property type="match status" value="1"/>
</dbReference>
<evidence type="ECO:0000313" key="5">
    <source>
        <dbReference type="Proteomes" id="UP000281708"/>
    </source>
</evidence>
<dbReference type="GO" id="GO:0006508">
    <property type="term" value="P:proteolysis"/>
    <property type="evidence" value="ECO:0007669"/>
    <property type="project" value="InterPro"/>
</dbReference>
<feature type="domain" description="Peptidase S9 prolyl oligopeptidase catalytic" evidence="3">
    <location>
        <begin position="136"/>
        <end position="337"/>
    </location>
</feature>
<name>A0A3L8P358_9ACTN</name>
<reference evidence="4 5" key="1">
    <citation type="submission" date="2018-10" db="EMBL/GenBank/DDBJ databases">
        <title>Marmoricola sp. 4Q3S-7 whole genome shotgun sequence.</title>
        <authorList>
            <person name="Li F."/>
        </authorList>
    </citation>
    <scope>NUCLEOTIDE SEQUENCE [LARGE SCALE GENOMIC DNA]</scope>
    <source>
        <strain evidence="4 5">4Q3S-7</strain>
    </source>
</reference>
<dbReference type="InterPro" id="IPR001375">
    <property type="entry name" value="Peptidase_S9_cat"/>
</dbReference>
<dbReference type="RefSeq" id="WP_121806124.1">
    <property type="nucleotide sequence ID" value="NZ_RDBE01000007.1"/>
</dbReference>
<gene>
    <name evidence="4" type="ORF">D9V37_10575</name>
</gene>
<dbReference type="Gene3D" id="3.40.50.1820">
    <property type="entry name" value="alpha/beta hydrolase"/>
    <property type="match status" value="1"/>
</dbReference>
<protein>
    <submittedName>
        <fullName evidence="4">Alpha/beta fold hydrolase</fullName>
    </submittedName>
</protein>
<proteinExistence type="inferred from homology"/>
<dbReference type="PANTHER" id="PTHR22946:SF9">
    <property type="entry name" value="POLYKETIDE TRANSFERASE AF380"/>
    <property type="match status" value="1"/>
</dbReference>
<keyword evidence="2 4" id="KW-0378">Hydrolase</keyword>
<dbReference type="GO" id="GO:0052689">
    <property type="term" value="F:carboxylic ester hydrolase activity"/>
    <property type="evidence" value="ECO:0007669"/>
    <property type="project" value="UniProtKB-ARBA"/>
</dbReference>
<dbReference type="OrthoDB" id="63034at2"/>
<accession>A0A3L8P358</accession>
<dbReference type="AlphaFoldDB" id="A0A3L8P358"/>